<accession>A0AAE9ZAY2</accession>
<evidence type="ECO:0000256" key="1">
    <source>
        <dbReference type="ARBA" id="ARBA00023015"/>
    </source>
</evidence>
<evidence type="ECO:0000259" key="4">
    <source>
        <dbReference type="PROSITE" id="PS50995"/>
    </source>
</evidence>
<reference evidence="5" key="1">
    <citation type="submission" date="2023-02" db="EMBL/GenBank/DDBJ databases">
        <title>Genome sequence of Hyphococcus flavus.</title>
        <authorList>
            <person name="Rong J.-C."/>
            <person name="Zhao Q."/>
            <person name="Yi M."/>
            <person name="Wu J.-Y."/>
        </authorList>
    </citation>
    <scope>NUCLEOTIDE SEQUENCE</scope>
    <source>
        <strain evidence="5">MCCC 1K03223</strain>
    </source>
</reference>
<dbReference type="SMART" id="SM00347">
    <property type="entry name" value="HTH_MARR"/>
    <property type="match status" value="1"/>
</dbReference>
<dbReference type="KEGG" id="hfl:PUV54_11295"/>
<keyword evidence="6" id="KW-1185">Reference proteome</keyword>
<keyword evidence="1" id="KW-0805">Transcription regulation</keyword>
<name>A0AAE9ZAY2_9PROT</name>
<dbReference type="PROSITE" id="PS50995">
    <property type="entry name" value="HTH_MARR_2"/>
    <property type="match status" value="1"/>
</dbReference>
<dbReference type="PANTHER" id="PTHR42756">
    <property type="entry name" value="TRANSCRIPTIONAL REGULATOR, MARR"/>
    <property type="match status" value="1"/>
</dbReference>
<evidence type="ECO:0000256" key="3">
    <source>
        <dbReference type="ARBA" id="ARBA00023163"/>
    </source>
</evidence>
<dbReference type="RefSeq" id="WP_274492343.1">
    <property type="nucleotide sequence ID" value="NZ_CP118166.1"/>
</dbReference>
<evidence type="ECO:0000313" key="5">
    <source>
        <dbReference type="EMBL" id="WDI30541.1"/>
    </source>
</evidence>
<dbReference type="PRINTS" id="PR00598">
    <property type="entry name" value="HTHMARR"/>
</dbReference>
<evidence type="ECO:0000256" key="2">
    <source>
        <dbReference type="ARBA" id="ARBA00023125"/>
    </source>
</evidence>
<dbReference type="InterPro" id="IPR036388">
    <property type="entry name" value="WH-like_DNA-bd_sf"/>
</dbReference>
<dbReference type="PANTHER" id="PTHR42756:SF1">
    <property type="entry name" value="TRANSCRIPTIONAL REPRESSOR OF EMRAB OPERON"/>
    <property type="match status" value="1"/>
</dbReference>
<evidence type="ECO:0000313" key="6">
    <source>
        <dbReference type="Proteomes" id="UP001214043"/>
    </source>
</evidence>
<dbReference type="GO" id="GO:0003677">
    <property type="term" value="F:DNA binding"/>
    <property type="evidence" value="ECO:0007669"/>
    <property type="project" value="UniProtKB-KW"/>
</dbReference>
<protein>
    <submittedName>
        <fullName evidence="5">MarR family transcriptional regulator</fullName>
    </submittedName>
</protein>
<proteinExistence type="predicted"/>
<keyword evidence="3" id="KW-0804">Transcription</keyword>
<dbReference type="EMBL" id="CP118166">
    <property type="protein sequence ID" value="WDI30541.1"/>
    <property type="molecule type" value="Genomic_DNA"/>
</dbReference>
<gene>
    <name evidence="5" type="ORF">PUV54_11295</name>
</gene>
<dbReference type="Pfam" id="PF01047">
    <property type="entry name" value="MarR"/>
    <property type="match status" value="1"/>
</dbReference>
<sequence>MSERLDVALISLRQILRATEISSRALAKACGLTPSQLIMLQVLEKEGGAATPSLIAKELSLSQATVTSLIDKLEHRQIVRRNKDEQDKRRVLVELTDQGQATLANAPSILQQRFERGFEKLENWEQSFLVAALERTAMLLEAEDIDAAPVLDVGGINTVSDE</sequence>
<dbReference type="SUPFAM" id="SSF46785">
    <property type="entry name" value="Winged helix' DNA-binding domain"/>
    <property type="match status" value="1"/>
</dbReference>
<organism evidence="5 6">
    <name type="scientific">Hyphococcus flavus</name>
    <dbReference type="NCBI Taxonomy" id="1866326"/>
    <lineage>
        <taxon>Bacteria</taxon>
        <taxon>Pseudomonadati</taxon>
        <taxon>Pseudomonadota</taxon>
        <taxon>Alphaproteobacteria</taxon>
        <taxon>Parvularculales</taxon>
        <taxon>Parvularculaceae</taxon>
        <taxon>Hyphococcus</taxon>
    </lineage>
</organism>
<dbReference type="InterPro" id="IPR036390">
    <property type="entry name" value="WH_DNA-bd_sf"/>
</dbReference>
<dbReference type="Gene3D" id="1.10.10.10">
    <property type="entry name" value="Winged helix-like DNA-binding domain superfamily/Winged helix DNA-binding domain"/>
    <property type="match status" value="1"/>
</dbReference>
<feature type="domain" description="HTH marR-type" evidence="4">
    <location>
        <begin position="1"/>
        <end position="138"/>
    </location>
</feature>
<dbReference type="InterPro" id="IPR000835">
    <property type="entry name" value="HTH_MarR-typ"/>
</dbReference>
<dbReference type="AlphaFoldDB" id="A0AAE9ZAY2"/>
<dbReference type="Proteomes" id="UP001214043">
    <property type="component" value="Chromosome"/>
</dbReference>
<keyword evidence="2" id="KW-0238">DNA-binding</keyword>
<dbReference type="GO" id="GO:0003700">
    <property type="term" value="F:DNA-binding transcription factor activity"/>
    <property type="evidence" value="ECO:0007669"/>
    <property type="project" value="InterPro"/>
</dbReference>